<feature type="transmembrane region" description="Helical" evidence="8">
    <location>
        <begin position="736"/>
        <end position="755"/>
    </location>
</feature>
<dbReference type="Pfam" id="PF02687">
    <property type="entry name" value="FtsX"/>
    <property type="match status" value="2"/>
</dbReference>
<evidence type="ECO:0000256" key="2">
    <source>
        <dbReference type="ARBA" id="ARBA00022475"/>
    </source>
</evidence>
<feature type="transmembrane region" description="Helical" evidence="8">
    <location>
        <begin position="353"/>
        <end position="371"/>
    </location>
</feature>
<evidence type="ECO:0000256" key="4">
    <source>
        <dbReference type="ARBA" id="ARBA00022989"/>
    </source>
</evidence>
<keyword evidence="2" id="KW-1003">Cell membrane</keyword>
<proteinExistence type="inferred from homology"/>
<evidence type="ECO:0000256" key="3">
    <source>
        <dbReference type="ARBA" id="ARBA00022692"/>
    </source>
</evidence>
<sequence>MTATDRRPRDRTDRPAPAPRTGLGARLGDLAMGVRFAVTGGREGWARTLLTALGVGLGVTLLLAAASVPHLLQSREDRGRARTPAAAAETVHRADDTLLTATADTVFRGDTVHGTLLRPDGARPPAPPGVRDVPGPGEMVVSPALRELLASPQGKLLRDRLDDRVTGTIGDTGLVGPGELTYYAGSDTLTTEAGAHRVASFGARSEAEPLDPVLFVLLLVACVVLLTPVALFIATAVRFGGERRDRRLAALRLIGADARTTRWIAAGEALFGAVCGLVAGAGLFLLGRQFIGAVTVWEVNAFPADLTPVPALAALIAVAVPLAAVAVTLFALRGVTIEPLGVVRNAVTRRRRMWWRLPLPVAGLGILLLAGEFQQQDEAAPPFMIASGTVLVLLGIALLLPWAVEASAARLRGGPVPWQLATRRLQLSSGGAARAVSGITVAVAGAIALQMVFAAIQGDFMRVTGQDGRRAQLNLSLPTADVSTTRQMISDFRRTEGVRAIIAGIEADAARPGPRRTGEPFVPRTQFTVGDCPSLREMARIGSCRDGDVFVVHDSTGMVDDAYIGQTARPGKQVIFNLDSRTDEPDGPPRLWTVPKTARTVDSRKDPAGETRFGIFATPAAVDTGLLAAPVARAMVRTDPRVPDAAEYVRNTAARIDPLMSVATLQNLQRDKNYASVRTGLLIASAATMALIAASMLVSMVEQLRERRRLLSVLVAFGTRRATLGWSVLWQTALPVGLGLALAVAGGSGLGVTLLRLVGKSDPDWSVLWPPVATGAGLVLLVTLVSLPPLWRMMRPDGLRTE</sequence>
<comment type="caution">
    <text evidence="10">The sequence shown here is derived from an EMBL/GenBank/DDBJ whole genome shotgun (WGS) entry which is preliminary data.</text>
</comment>
<dbReference type="InterPro" id="IPR050250">
    <property type="entry name" value="Macrolide_Exporter_MacB"/>
</dbReference>
<comment type="similarity">
    <text evidence="6">Belongs to the ABC-4 integral membrane protein family.</text>
</comment>
<dbReference type="EMBL" id="BAAABY010000045">
    <property type="protein sequence ID" value="GAA0487238.1"/>
    <property type="molecule type" value="Genomic_DNA"/>
</dbReference>
<keyword evidence="3 8" id="KW-0812">Transmembrane</keyword>
<feature type="compositionally biased region" description="Basic and acidic residues" evidence="7">
    <location>
        <begin position="1"/>
        <end position="14"/>
    </location>
</feature>
<feature type="transmembrane region" description="Helical" evidence="8">
    <location>
        <begin position="49"/>
        <end position="72"/>
    </location>
</feature>
<evidence type="ECO:0000256" key="8">
    <source>
        <dbReference type="SAM" id="Phobius"/>
    </source>
</evidence>
<evidence type="ECO:0000313" key="10">
    <source>
        <dbReference type="EMBL" id="GAA0487238.1"/>
    </source>
</evidence>
<keyword evidence="4 8" id="KW-1133">Transmembrane helix</keyword>
<accession>A0ABP3KZ38</accession>
<organism evidence="10 11">
    <name type="scientific">Streptomyces olivaceiscleroticus</name>
    <dbReference type="NCBI Taxonomy" id="68245"/>
    <lineage>
        <taxon>Bacteria</taxon>
        <taxon>Bacillati</taxon>
        <taxon>Actinomycetota</taxon>
        <taxon>Actinomycetes</taxon>
        <taxon>Kitasatosporales</taxon>
        <taxon>Streptomycetaceae</taxon>
        <taxon>Streptomyces</taxon>
    </lineage>
</organism>
<keyword evidence="5 8" id="KW-0472">Membrane</keyword>
<feature type="transmembrane region" description="Helical" evidence="8">
    <location>
        <begin position="269"/>
        <end position="291"/>
    </location>
</feature>
<dbReference type="PANTHER" id="PTHR30572">
    <property type="entry name" value="MEMBRANE COMPONENT OF TRANSPORTER-RELATED"/>
    <property type="match status" value="1"/>
</dbReference>
<protein>
    <submittedName>
        <fullName evidence="10">ABC transporter permease</fullName>
    </submittedName>
</protein>
<feature type="domain" description="ABC3 transporter permease C-terminal" evidence="9">
    <location>
        <begin position="683"/>
        <end position="793"/>
    </location>
</feature>
<dbReference type="PANTHER" id="PTHR30572:SF4">
    <property type="entry name" value="ABC TRANSPORTER PERMEASE YTRF"/>
    <property type="match status" value="1"/>
</dbReference>
<feature type="transmembrane region" description="Helical" evidence="8">
    <location>
        <begin position="767"/>
        <end position="791"/>
    </location>
</feature>
<feature type="transmembrane region" description="Helical" evidence="8">
    <location>
        <begin position="679"/>
        <end position="698"/>
    </location>
</feature>
<comment type="subcellular location">
    <subcellularLocation>
        <location evidence="1">Cell membrane</location>
        <topology evidence="1">Multi-pass membrane protein</topology>
    </subcellularLocation>
</comment>
<feature type="region of interest" description="Disordered" evidence="7">
    <location>
        <begin position="114"/>
        <end position="133"/>
    </location>
</feature>
<dbReference type="Proteomes" id="UP001500909">
    <property type="component" value="Unassembled WGS sequence"/>
</dbReference>
<dbReference type="RefSeq" id="WP_346098492.1">
    <property type="nucleotide sequence ID" value="NZ_BAAABY010000045.1"/>
</dbReference>
<keyword evidence="11" id="KW-1185">Reference proteome</keyword>
<feature type="transmembrane region" description="Helical" evidence="8">
    <location>
        <begin position="213"/>
        <end position="237"/>
    </location>
</feature>
<feature type="domain" description="ABC3 transporter permease C-terminal" evidence="9">
    <location>
        <begin position="222"/>
        <end position="332"/>
    </location>
</feature>
<feature type="region of interest" description="Disordered" evidence="7">
    <location>
        <begin position="1"/>
        <end position="24"/>
    </location>
</feature>
<gene>
    <name evidence="10" type="ORF">GCM10010361_60110</name>
</gene>
<reference evidence="11" key="1">
    <citation type="journal article" date="2019" name="Int. J. Syst. Evol. Microbiol.">
        <title>The Global Catalogue of Microorganisms (GCM) 10K type strain sequencing project: providing services to taxonomists for standard genome sequencing and annotation.</title>
        <authorList>
            <consortium name="The Broad Institute Genomics Platform"/>
            <consortium name="The Broad Institute Genome Sequencing Center for Infectious Disease"/>
            <person name="Wu L."/>
            <person name="Ma J."/>
        </authorList>
    </citation>
    <scope>NUCLEOTIDE SEQUENCE [LARGE SCALE GENOMIC DNA]</scope>
    <source>
        <strain evidence="11">JCM 4805</strain>
    </source>
</reference>
<feature type="transmembrane region" description="Helical" evidence="8">
    <location>
        <begin position="432"/>
        <end position="456"/>
    </location>
</feature>
<feature type="transmembrane region" description="Helical" evidence="8">
    <location>
        <begin position="311"/>
        <end position="332"/>
    </location>
</feature>
<evidence type="ECO:0000256" key="7">
    <source>
        <dbReference type="SAM" id="MobiDB-lite"/>
    </source>
</evidence>
<evidence type="ECO:0000313" key="11">
    <source>
        <dbReference type="Proteomes" id="UP001500909"/>
    </source>
</evidence>
<dbReference type="InterPro" id="IPR003838">
    <property type="entry name" value="ABC3_permease_C"/>
</dbReference>
<feature type="transmembrane region" description="Helical" evidence="8">
    <location>
        <begin position="383"/>
        <end position="404"/>
    </location>
</feature>
<evidence type="ECO:0000256" key="1">
    <source>
        <dbReference type="ARBA" id="ARBA00004651"/>
    </source>
</evidence>
<evidence type="ECO:0000259" key="9">
    <source>
        <dbReference type="Pfam" id="PF02687"/>
    </source>
</evidence>
<evidence type="ECO:0000256" key="5">
    <source>
        <dbReference type="ARBA" id="ARBA00023136"/>
    </source>
</evidence>
<name>A0ABP3KZ38_9ACTN</name>
<evidence type="ECO:0000256" key="6">
    <source>
        <dbReference type="ARBA" id="ARBA00038076"/>
    </source>
</evidence>